<sequence>MSSQTSREAPSSHSSYSSHASFATNTGKGRRRRLLDQLTKLLWMHPDVDLANPQKPWLMQQEARIKKLDGSLQRQKNILDRLAARIDKHRHPGKSAHLCPSHRGLNPRVIRHFMLMLATEFTQRTDRFRTWRARMTFSDPLVAWLDRMDSATALWIGRDAFHFVFGYDCPAQDIKPVDSQCEACIMAVVGGRPSILSDLRANMVARESQYPKKRRTRPRLWSLVDSWISHFDSDTRESIFQMSNDLRAEIAALNNDIRRQKEKSSKARAEPGKPPKERRRERSKRAGKLPEPRQPDSRRWSQYSDYADYSFMDEPTTEQTVDDDRVPILRAETSTAPDNGNVFGDQHGYEDEADDAVGHENWDWLENRMRKRDLTAQQSYQAMRGIHPALSEYGPAASARVPPNMNQEPSRRSSWMTMTVQTEVEEFQMNAEAARPQSCIESEEIYAATPRQEQYVPARAHWANPGSTQQQQQQQSFPIPPPSSVYSSHAGFRRGVNGSVISRNAFAQRGRGPACAPTSAVPPRADPNFDWEAENRKYPEWI</sequence>
<proteinExistence type="predicted"/>
<feature type="compositionally biased region" description="Low complexity" evidence="1">
    <location>
        <begin position="11"/>
        <end position="21"/>
    </location>
</feature>
<name>A0ABR1GYB6_9HYPO</name>
<accession>A0ABR1GYB6</accession>
<protein>
    <submittedName>
        <fullName evidence="2">Uncharacterized protein</fullName>
    </submittedName>
</protein>
<evidence type="ECO:0000313" key="2">
    <source>
        <dbReference type="EMBL" id="KAK7413813.1"/>
    </source>
</evidence>
<dbReference type="Proteomes" id="UP001498476">
    <property type="component" value="Unassembled WGS sequence"/>
</dbReference>
<evidence type="ECO:0000313" key="3">
    <source>
        <dbReference type="Proteomes" id="UP001498476"/>
    </source>
</evidence>
<feature type="region of interest" description="Disordered" evidence="1">
    <location>
        <begin position="257"/>
        <end position="302"/>
    </location>
</feature>
<gene>
    <name evidence="2" type="ORF">QQX98_007306</name>
</gene>
<comment type="caution">
    <text evidence="2">The sequence shown here is derived from an EMBL/GenBank/DDBJ whole genome shotgun (WGS) entry which is preliminary data.</text>
</comment>
<feature type="region of interest" description="Disordered" evidence="1">
    <location>
        <begin position="1"/>
        <end position="28"/>
    </location>
</feature>
<reference evidence="2 3" key="1">
    <citation type="journal article" date="2025" name="Microbiol. Resour. Announc.">
        <title>Draft genome sequences for Neonectria magnoliae and Neonectria punicea, canker pathogens of Liriodendron tulipifera and Acer saccharum in West Virginia.</title>
        <authorList>
            <person name="Petronek H.M."/>
            <person name="Kasson M.T."/>
            <person name="Metheny A.M."/>
            <person name="Stauder C.M."/>
            <person name="Lovett B."/>
            <person name="Lynch S.C."/>
            <person name="Garnas J.R."/>
            <person name="Kasson L.R."/>
            <person name="Stajich J.E."/>
        </authorList>
    </citation>
    <scope>NUCLEOTIDE SEQUENCE [LARGE SCALE GENOMIC DNA]</scope>
    <source>
        <strain evidence="2 3">NRRL 64653</strain>
    </source>
</reference>
<feature type="compositionally biased region" description="Basic and acidic residues" evidence="1">
    <location>
        <begin position="288"/>
        <end position="299"/>
    </location>
</feature>
<feature type="region of interest" description="Disordered" evidence="1">
    <location>
        <begin position="465"/>
        <end position="491"/>
    </location>
</feature>
<keyword evidence="3" id="KW-1185">Reference proteome</keyword>
<feature type="compositionally biased region" description="Basic and acidic residues" evidence="1">
    <location>
        <begin position="257"/>
        <end position="280"/>
    </location>
</feature>
<evidence type="ECO:0000256" key="1">
    <source>
        <dbReference type="SAM" id="MobiDB-lite"/>
    </source>
</evidence>
<dbReference type="EMBL" id="JAZAVJ010000118">
    <property type="protein sequence ID" value="KAK7413813.1"/>
    <property type="molecule type" value="Genomic_DNA"/>
</dbReference>
<organism evidence="2 3">
    <name type="scientific">Neonectria punicea</name>
    <dbReference type="NCBI Taxonomy" id="979145"/>
    <lineage>
        <taxon>Eukaryota</taxon>
        <taxon>Fungi</taxon>
        <taxon>Dikarya</taxon>
        <taxon>Ascomycota</taxon>
        <taxon>Pezizomycotina</taxon>
        <taxon>Sordariomycetes</taxon>
        <taxon>Hypocreomycetidae</taxon>
        <taxon>Hypocreales</taxon>
        <taxon>Nectriaceae</taxon>
        <taxon>Neonectria</taxon>
    </lineage>
</organism>
<feature type="region of interest" description="Disordered" evidence="1">
    <location>
        <begin position="509"/>
        <end position="530"/>
    </location>
</feature>